<feature type="region of interest" description="Disordered" evidence="1">
    <location>
        <begin position="1"/>
        <end position="31"/>
    </location>
</feature>
<name>A0A8S9NIK8_BRACR</name>
<dbReference type="AlphaFoldDB" id="A0A8S9NIK8"/>
<evidence type="ECO:0000313" key="3">
    <source>
        <dbReference type="Proteomes" id="UP000712600"/>
    </source>
</evidence>
<proteinExistence type="predicted"/>
<dbReference type="EMBL" id="QGKX02001621">
    <property type="protein sequence ID" value="KAF3501891.1"/>
    <property type="molecule type" value="Genomic_DNA"/>
</dbReference>
<comment type="caution">
    <text evidence="2">The sequence shown here is derived from an EMBL/GenBank/DDBJ whole genome shotgun (WGS) entry which is preliminary data.</text>
</comment>
<protein>
    <submittedName>
        <fullName evidence="2">Uncharacterized protein</fullName>
    </submittedName>
</protein>
<gene>
    <name evidence="2" type="ORF">F2Q69_00043794</name>
</gene>
<accession>A0A8S9NIK8</accession>
<dbReference type="Proteomes" id="UP000712600">
    <property type="component" value="Unassembled WGS sequence"/>
</dbReference>
<evidence type="ECO:0000313" key="2">
    <source>
        <dbReference type="EMBL" id="KAF3501891.1"/>
    </source>
</evidence>
<reference evidence="2" key="1">
    <citation type="submission" date="2019-12" db="EMBL/GenBank/DDBJ databases">
        <title>Genome sequencing and annotation of Brassica cretica.</title>
        <authorList>
            <person name="Studholme D.J."/>
            <person name="Sarris P."/>
        </authorList>
    </citation>
    <scope>NUCLEOTIDE SEQUENCE</scope>
    <source>
        <strain evidence="2">PFS-109/04</strain>
        <tissue evidence="2">Leaf</tissue>
    </source>
</reference>
<organism evidence="2 3">
    <name type="scientific">Brassica cretica</name>
    <name type="common">Mustard</name>
    <dbReference type="NCBI Taxonomy" id="69181"/>
    <lineage>
        <taxon>Eukaryota</taxon>
        <taxon>Viridiplantae</taxon>
        <taxon>Streptophyta</taxon>
        <taxon>Embryophyta</taxon>
        <taxon>Tracheophyta</taxon>
        <taxon>Spermatophyta</taxon>
        <taxon>Magnoliopsida</taxon>
        <taxon>eudicotyledons</taxon>
        <taxon>Gunneridae</taxon>
        <taxon>Pentapetalae</taxon>
        <taxon>rosids</taxon>
        <taxon>malvids</taxon>
        <taxon>Brassicales</taxon>
        <taxon>Brassicaceae</taxon>
        <taxon>Brassiceae</taxon>
        <taxon>Brassica</taxon>
    </lineage>
</organism>
<feature type="compositionally biased region" description="Gly residues" evidence="1">
    <location>
        <begin position="8"/>
        <end position="17"/>
    </location>
</feature>
<sequence length="82" mass="8810">MPKLPAGGSDGGAGTGGTFWEVEEEDGRSAGRLDWTKREEDGMAIEGRIGLGGRAGRIVPGPDWNPPFILFSISSMSDWDDW</sequence>
<evidence type="ECO:0000256" key="1">
    <source>
        <dbReference type="SAM" id="MobiDB-lite"/>
    </source>
</evidence>